<reference evidence="6" key="1">
    <citation type="submission" date="2013-08" db="EMBL/GenBank/DDBJ databases">
        <authorList>
            <person name="Mendez C."/>
            <person name="Richter M."/>
            <person name="Ferrer M."/>
            <person name="Sanchez J."/>
        </authorList>
    </citation>
    <scope>NUCLEOTIDE SEQUENCE</scope>
</reference>
<feature type="region of interest" description="Disordered" evidence="4">
    <location>
        <begin position="71"/>
        <end position="90"/>
    </location>
</feature>
<dbReference type="SUPFAM" id="SSF56176">
    <property type="entry name" value="FAD-binding/transporter-associated domain-like"/>
    <property type="match status" value="1"/>
</dbReference>
<evidence type="ECO:0000256" key="1">
    <source>
        <dbReference type="ARBA" id="ARBA00022630"/>
    </source>
</evidence>
<dbReference type="PROSITE" id="PS51387">
    <property type="entry name" value="FAD_PCMH"/>
    <property type="match status" value="1"/>
</dbReference>
<evidence type="ECO:0000313" key="6">
    <source>
        <dbReference type="EMBL" id="EQD39706.1"/>
    </source>
</evidence>
<feature type="non-terminal residue" evidence="6">
    <location>
        <position position="90"/>
    </location>
</feature>
<dbReference type="Pfam" id="PF00941">
    <property type="entry name" value="FAD_binding_5"/>
    <property type="match status" value="1"/>
</dbReference>
<comment type="caution">
    <text evidence="6">The sequence shown here is derived from an EMBL/GenBank/DDBJ whole genome shotgun (WGS) entry which is preliminary data.</text>
</comment>
<evidence type="ECO:0000256" key="4">
    <source>
        <dbReference type="SAM" id="MobiDB-lite"/>
    </source>
</evidence>
<feature type="domain" description="FAD-binding PCMH-type" evidence="5">
    <location>
        <begin position="1"/>
        <end position="90"/>
    </location>
</feature>
<keyword evidence="2" id="KW-0274">FAD</keyword>
<dbReference type="InterPro" id="IPR016169">
    <property type="entry name" value="FAD-bd_PCMH_sub2"/>
</dbReference>
<protein>
    <submittedName>
        <fullName evidence="6">Molybdopterin dehydrogenase, FAD-binding protein</fullName>
    </submittedName>
</protein>
<evidence type="ECO:0000256" key="2">
    <source>
        <dbReference type="ARBA" id="ARBA00022827"/>
    </source>
</evidence>
<dbReference type="EMBL" id="AUZX01012311">
    <property type="protein sequence ID" value="EQD39706.1"/>
    <property type="molecule type" value="Genomic_DNA"/>
</dbReference>
<name>T0YVU0_9ZZZZ</name>
<gene>
    <name evidence="6" type="ORF">B1A_16755</name>
</gene>
<organism evidence="6">
    <name type="scientific">mine drainage metagenome</name>
    <dbReference type="NCBI Taxonomy" id="410659"/>
    <lineage>
        <taxon>unclassified sequences</taxon>
        <taxon>metagenomes</taxon>
        <taxon>ecological metagenomes</taxon>
    </lineage>
</organism>
<dbReference type="InterPro" id="IPR051312">
    <property type="entry name" value="Diverse_Substr_Oxidored"/>
</dbReference>
<keyword evidence="3" id="KW-0560">Oxidoreductase</keyword>
<dbReference type="GO" id="GO:0071949">
    <property type="term" value="F:FAD binding"/>
    <property type="evidence" value="ECO:0007669"/>
    <property type="project" value="InterPro"/>
</dbReference>
<dbReference type="InterPro" id="IPR036318">
    <property type="entry name" value="FAD-bd_PCMH-like_sf"/>
</dbReference>
<dbReference type="PANTHER" id="PTHR42659">
    <property type="entry name" value="XANTHINE DEHYDROGENASE SUBUNIT C-RELATED"/>
    <property type="match status" value="1"/>
</dbReference>
<evidence type="ECO:0000256" key="3">
    <source>
        <dbReference type="ARBA" id="ARBA00023002"/>
    </source>
</evidence>
<keyword evidence="1" id="KW-0285">Flavoprotein</keyword>
<dbReference type="Gene3D" id="3.30.465.10">
    <property type="match status" value="1"/>
</dbReference>
<dbReference type="GO" id="GO:0016491">
    <property type="term" value="F:oxidoreductase activity"/>
    <property type="evidence" value="ECO:0007669"/>
    <property type="project" value="UniProtKB-KW"/>
</dbReference>
<dbReference type="InterPro" id="IPR016166">
    <property type="entry name" value="FAD-bd_PCMH"/>
</dbReference>
<dbReference type="InterPro" id="IPR002346">
    <property type="entry name" value="Mopterin_DH_FAD-bd"/>
</dbReference>
<dbReference type="PANTHER" id="PTHR42659:SF2">
    <property type="entry name" value="XANTHINE DEHYDROGENASE SUBUNIT C-RELATED"/>
    <property type="match status" value="1"/>
</dbReference>
<dbReference type="AlphaFoldDB" id="T0YVU0"/>
<sequence>MKLRLASPSKLVDIGRISELSYIEDRGEYVAVGALTRHRDLEVSAVLGSSVPMLSHVASLVGDPSVRHRGTIGGSVAHGDGASDLPAAVL</sequence>
<accession>T0YVU0</accession>
<reference evidence="6" key="2">
    <citation type="journal article" date="2014" name="ISME J.">
        <title>Microbial stratification in low pH oxic and suboxic macroscopic growths along an acid mine drainage.</title>
        <authorList>
            <person name="Mendez-Garcia C."/>
            <person name="Mesa V."/>
            <person name="Sprenger R.R."/>
            <person name="Richter M."/>
            <person name="Diez M.S."/>
            <person name="Solano J."/>
            <person name="Bargiela R."/>
            <person name="Golyshina O.V."/>
            <person name="Manteca A."/>
            <person name="Ramos J.L."/>
            <person name="Gallego J.R."/>
            <person name="Llorente I."/>
            <person name="Martins Dos Santos V.A."/>
            <person name="Jensen O.N."/>
            <person name="Pelaez A.I."/>
            <person name="Sanchez J."/>
            <person name="Ferrer M."/>
        </authorList>
    </citation>
    <scope>NUCLEOTIDE SEQUENCE</scope>
</reference>
<proteinExistence type="predicted"/>
<evidence type="ECO:0000259" key="5">
    <source>
        <dbReference type="PROSITE" id="PS51387"/>
    </source>
</evidence>